<proteinExistence type="inferred from homology"/>
<keyword evidence="3" id="KW-0813">Transport</keyword>
<dbReference type="InterPro" id="IPR000133">
    <property type="entry name" value="ER_ret_rcpt"/>
</dbReference>
<evidence type="ECO:0000313" key="12">
    <source>
        <dbReference type="EMBL" id="CEM09028.1"/>
    </source>
</evidence>
<dbReference type="AlphaFoldDB" id="A0A0G4F9T4"/>
<dbReference type="Pfam" id="PF00810">
    <property type="entry name" value="ER_lumen_recept"/>
    <property type="match status" value="1"/>
</dbReference>
<evidence type="ECO:0000256" key="7">
    <source>
        <dbReference type="ARBA" id="ARBA00022927"/>
    </source>
</evidence>
<dbReference type="GO" id="GO:0016192">
    <property type="term" value="P:vesicle-mediated transport"/>
    <property type="evidence" value="ECO:0007669"/>
    <property type="project" value="UniProtKB-KW"/>
</dbReference>
<dbReference type="GO" id="GO:0006621">
    <property type="term" value="P:protein retention in ER lumen"/>
    <property type="evidence" value="ECO:0007669"/>
    <property type="project" value="InterPro"/>
</dbReference>
<keyword evidence="5" id="KW-0256">Endoplasmic reticulum</keyword>
<evidence type="ECO:0000256" key="11">
    <source>
        <dbReference type="SAM" id="Phobius"/>
    </source>
</evidence>
<comment type="subcellular location">
    <subcellularLocation>
        <location evidence="1">Endoplasmic reticulum membrane</location>
        <topology evidence="1">Multi-pass membrane protein</topology>
    </subcellularLocation>
</comment>
<keyword evidence="7" id="KW-0653">Protein transport</keyword>
<gene>
    <name evidence="12" type="ORF">Cvel_15769</name>
</gene>
<comment type="similarity">
    <text evidence="2">Belongs to the ERD2 family.</text>
</comment>
<evidence type="ECO:0000256" key="5">
    <source>
        <dbReference type="ARBA" id="ARBA00022824"/>
    </source>
</evidence>
<dbReference type="GO" id="GO:0005789">
    <property type="term" value="C:endoplasmic reticulum membrane"/>
    <property type="evidence" value="ECO:0007669"/>
    <property type="project" value="UniProtKB-SubCell"/>
</dbReference>
<dbReference type="VEuPathDB" id="CryptoDB:Cvel_15769"/>
<dbReference type="GO" id="GO:0046923">
    <property type="term" value="F:ER retention sequence binding"/>
    <property type="evidence" value="ECO:0007669"/>
    <property type="project" value="InterPro"/>
</dbReference>
<dbReference type="GO" id="GO:0015031">
    <property type="term" value="P:protein transport"/>
    <property type="evidence" value="ECO:0007669"/>
    <property type="project" value="UniProtKB-KW"/>
</dbReference>
<reference evidence="12" key="1">
    <citation type="submission" date="2014-11" db="EMBL/GenBank/DDBJ databases">
        <authorList>
            <person name="Otto D Thomas"/>
            <person name="Naeem Raeece"/>
        </authorList>
    </citation>
    <scope>NUCLEOTIDE SEQUENCE</scope>
</reference>
<evidence type="ECO:0000256" key="3">
    <source>
        <dbReference type="ARBA" id="ARBA00022448"/>
    </source>
</evidence>
<keyword evidence="9 11" id="KW-0472">Membrane</keyword>
<evidence type="ECO:0000256" key="4">
    <source>
        <dbReference type="ARBA" id="ARBA00022692"/>
    </source>
</evidence>
<feature type="transmembrane region" description="Helical" evidence="11">
    <location>
        <begin position="239"/>
        <end position="257"/>
    </location>
</feature>
<dbReference type="EMBL" id="CDMZ01000201">
    <property type="protein sequence ID" value="CEM09028.1"/>
    <property type="molecule type" value="Genomic_DNA"/>
</dbReference>
<protein>
    <recommendedName>
        <fullName evidence="13">ER lumen protein-retaining receptor</fullName>
    </recommendedName>
</protein>
<dbReference type="PhylomeDB" id="A0A0G4F9T4"/>
<feature type="transmembrane region" description="Helical" evidence="11">
    <location>
        <begin position="137"/>
        <end position="157"/>
    </location>
</feature>
<keyword evidence="8 11" id="KW-1133">Transmembrane helix</keyword>
<evidence type="ECO:0000256" key="6">
    <source>
        <dbReference type="ARBA" id="ARBA00022892"/>
    </source>
</evidence>
<organism evidence="12">
    <name type="scientific">Chromera velia CCMP2878</name>
    <dbReference type="NCBI Taxonomy" id="1169474"/>
    <lineage>
        <taxon>Eukaryota</taxon>
        <taxon>Sar</taxon>
        <taxon>Alveolata</taxon>
        <taxon>Colpodellida</taxon>
        <taxon>Chromeraceae</taxon>
        <taxon>Chromera</taxon>
    </lineage>
</organism>
<keyword evidence="6" id="KW-0931">ER-Golgi transport</keyword>
<evidence type="ECO:0000256" key="9">
    <source>
        <dbReference type="ARBA" id="ARBA00023136"/>
    </source>
</evidence>
<feature type="transmembrane region" description="Helical" evidence="11">
    <location>
        <begin position="163"/>
        <end position="186"/>
    </location>
</feature>
<accession>A0A0G4F9T4</accession>
<keyword evidence="4 11" id="KW-0812">Transmembrane</keyword>
<feature type="transmembrane region" description="Helical" evidence="11">
    <location>
        <begin position="198"/>
        <end position="219"/>
    </location>
</feature>
<feature type="transmembrane region" description="Helical" evidence="11">
    <location>
        <begin position="86"/>
        <end position="106"/>
    </location>
</feature>
<name>A0A0G4F9T4_9ALVE</name>
<sequence length="267" mass="31299">MADDTQAQLQSLHAHMDSYEWVHDMMNYGTALFWFLGYVIIIWKVKKDRSAAGISLQSLFALFLSEFNNVVLQVILAWTYNFSLGLAFWICDVSTSILSFFSWYHIFTKYYSSYEKDRDTFGLKFCRVLPNNLGKKVYAFFLYFVAFVITIPLFIFRRTRLPTLYSLYECFDDTMLALALIPQLYMFYNRRPRRVSSLLGHFVVLLFIARLCALSYWLTYPIFHSGAIPSRGLHICTELFNLLILLDFLYYYLVAAVKGEKDIALPL</sequence>
<evidence type="ECO:0000256" key="1">
    <source>
        <dbReference type="ARBA" id="ARBA00004477"/>
    </source>
</evidence>
<evidence type="ECO:0008006" key="13">
    <source>
        <dbReference type="Google" id="ProtNLM"/>
    </source>
</evidence>
<feature type="transmembrane region" description="Helical" evidence="11">
    <location>
        <begin position="25"/>
        <end position="45"/>
    </location>
</feature>
<evidence type="ECO:0000256" key="10">
    <source>
        <dbReference type="ARBA" id="ARBA00023170"/>
    </source>
</evidence>
<keyword evidence="10" id="KW-0675">Receptor</keyword>
<evidence type="ECO:0000256" key="2">
    <source>
        <dbReference type="ARBA" id="ARBA00010120"/>
    </source>
</evidence>
<feature type="transmembrane region" description="Helical" evidence="11">
    <location>
        <begin position="57"/>
        <end position="80"/>
    </location>
</feature>
<evidence type="ECO:0000256" key="8">
    <source>
        <dbReference type="ARBA" id="ARBA00022989"/>
    </source>
</evidence>